<keyword evidence="2" id="KW-1185">Reference proteome</keyword>
<dbReference type="AlphaFoldDB" id="A0A507FFT9"/>
<gene>
    <name evidence="1" type="ORF">CcCBS67573_g03499</name>
</gene>
<name>A0A507FFT9_9FUNG</name>
<dbReference type="Proteomes" id="UP000320333">
    <property type="component" value="Unassembled WGS sequence"/>
</dbReference>
<evidence type="ECO:0008006" key="3">
    <source>
        <dbReference type="Google" id="ProtNLM"/>
    </source>
</evidence>
<accession>A0A507FFT9</accession>
<comment type="caution">
    <text evidence="1">The sequence shown here is derived from an EMBL/GenBank/DDBJ whole genome shotgun (WGS) entry which is preliminary data.</text>
</comment>
<protein>
    <recommendedName>
        <fullName evidence="3">C2H2-type domain-containing protein</fullName>
    </recommendedName>
</protein>
<dbReference type="OrthoDB" id="6365676at2759"/>
<evidence type="ECO:0000313" key="1">
    <source>
        <dbReference type="EMBL" id="TPX75221.1"/>
    </source>
</evidence>
<dbReference type="EMBL" id="QEAP01000089">
    <property type="protein sequence ID" value="TPX75221.1"/>
    <property type="molecule type" value="Genomic_DNA"/>
</dbReference>
<proteinExistence type="predicted"/>
<sequence>MVTHSNDYKFVCTIGDCKSSFRRNQDLLVWKKKKDFFLLRVFNALTNNAS</sequence>
<evidence type="ECO:0000313" key="2">
    <source>
        <dbReference type="Proteomes" id="UP000320333"/>
    </source>
</evidence>
<organism evidence="1 2">
    <name type="scientific">Chytriomyces confervae</name>
    <dbReference type="NCBI Taxonomy" id="246404"/>
    <lineage>
        <taxon>Eukaryota</taxon>
        <taxon>Fungi</taxon>
        <taxon>Fungi incertae sedis</taxon>
        <taxon>Chytridiomycota</taxon>
        <taxon>Chytridiomycota incertae sedis</taxon>
        <taxon>Chytridiomycetes</taxon>
        <taxon>Chytridiales</taxon>
        <taxon>Chytriomycetaceae</taxon>
        <taxon>Chytriomyces</taxon>
    </lineage>
</organism>
<reference evidence="1 2" key="1">
    <citation type="journal article" date="2019" name="Sci. Rep.">
        <title>Comparative genomics of chytrid fungi reveal insights into the obligate biotrophic and pathogenic lifestyle of Synchytrium endobioticum.</title>
        <authorList>
            <person name="van de Vossenberg B.T.L.H."/>
            <person name="Warris S."/>
            <person name="Nguyen H.D.T."/>
            <person name="van Gent-Pelzer M.P.E."/>
            <person name="Joly D.L."/>
            <person name="van de Geest H.C."/>
            <person name="Bonants P.J.M."/>
            <person name="Smith D.S."/>
            <person name="Levesque C.A."/>
            <person name="van der Lee T.A.J."/>
        </authorList>
    </citation>
    <scope>NUCLEOTIDE SEQUENCE [LARGE SCALE GENOMIC DNA]</scope>
    <source>
        <strain evidence="1 2">CBS 675.73</strain>
    </source>
</reference>